<evidence type="ECO:0000256" key="9">
    <source>
        <dbReference type="RuleBase" id="RU004182"/>
    </source>
</evidence>
<protein>
    <recommendedName>
        <fullName evidence="3">Deoxyribodipyrimidine photo-lyase</fullName>
        <ecNumber evidence="2">4.1.99.3</ecNumber>
    </recommendedName>
</protein>
<organism evidence="11 12">
    <name type="scientific">Candidatus Methylophosphatis roskildensis</name>
    <dbReference type="NCBI Taxonomy" id="2899263"/>
    <lineage>
        <taxon>Bacteria</taxon>
        <taxon>Pseudomonadati</taxon>
        <taxon>Pseudomonadota</taxon>
        <taxon>Betaproteobacteria</taxon>
        <taxon>Nitrosomonadales</taxon>
        <taxon>Sterolibacteriaceae</taxon>
        <taxon>Candidatus Methylophosphatis</taxon>
    </lineage>
</organism>
<dbReference type="GO" id="GO:0009416">
    <property type="term" value="P:response to light stimulus"/>
    <property type="evidence" value="ECO:0007669"/>
    <property type="project" value="TreeGrafter"/>
</dbReference>
<dbReference type="PROSITE" id="PS00394">
    <property type="entry name" value="DNA_PHOTOLYASES_1_1"/>
    <property type="match status" value="1"/>
</dbReference>
<evidence type="ECO:0000256" key="3">
    <source>
        <dbReference type="ARBA" id="ARBA00014046"/>
    </source>
</evidence>
<feature type="binding site" evidence="8">
    <location>
        <position position="228"/>
    </location>
    <ligand>
        <name>FAD</name>
        <dbReference type="ChEBI" id="CHEBI:57692"/>
    </ligand>
</feature>
<dbReference type="PROSITE" id="PS00691">
    <property type="entry name" value="DNA_PHOTOLYASES_1_2"/>
    <property type="match status" value="1"/>
</dbReference>
<dbReference type="FunFam" id="1.10.579.10:FF:000003">
    <property type="entry name" value="Deoxyribodipyrimidine photo-lyase"/>
    <property type="match status" value="1"/>
</dbReference>
<dbReference type="GO" id="GO:0071949">
    <property type="term" value="F:FAD binding"/>
    <property type="evidence" value="ECO:0007669"/>
    <property type="project" value="TreeGrafter"/>
</dbReference>
<dbReference type="GO" id="GO:0000719">
    <property type="term" value="P:photoreactive repair"/>
    <property type="evidence" value="ECO:0007669"/>
    <property type="project" value="UniProtKB-ARBA"/>
</dbReference>
<dbReference type="EC" id="4.1.99.3" evidence="2"/>
<evidence type="ECO:0000256" key="2">
    <source>
        <dbReference type="ARBA" id="ARBA00013149"/>
    </source>
</evidence>
<dbReference type="PANTHER" id="PTHR11455:SF9">
    <property type="entry name" value="CRYPTOCHROME CIRCADIAN CLOCK 5 ISOFORM X1"/>
    <property type="match status" value="1"/>
</dbReference>
<dbReference type="PRINTS" id="PR00147">
    <property type="entry name" value="DNAPHOTLYASE"/>
</dbReference>
<dbReference type="GO" id="GO:0003904">
    <property type="term" value="F:deoxyribodipyrimidine photo-lyase activity"/>
    <property type="evidence" value="ECO:0007669"/>
    <property type="project" value="UniProtKB-EC"/>
</dbReference>
<feature type="binding site" evidence="8">
    <location>
        <begin position="278"/>
        <end position="285"/>
    </location>
    <ligand>
        <name>FAD</name>
        <dbReference type="ChEBI" id="CHEBI:57692"/>
    </ligand>
</feature>
<feature type="domain" description="Photolyase/cryptochrome alpha/beta" evidence="10">
    <location>
        <begin position="6"/>
        <end position="136"/>
    </location>
</feature>
<evidence type="ECO:0000256" key="7">
    <source>
        <dbReference type="ARBA" id="ARBA00033999"/>
    </source>
</evidence>
<comment type="catalytic activity">
    <reaction evidence="7">
        <text>cyclobutadipyrimidine (in DNA) = 2 pyrimidine residues (in DNA).</text>
        <dbReference type="EC" id="4.1.99.3"/>
    </reaction>
</comment>
<dbReference type="PROSITE" id="PS51645">
    <property type="entry name" value="PHR_CRY_ALPHA_BETA"/>
    <property type="match status" value="1"/>
</dbReference>
<dbReference type="AlphaFoldDB" id="A0A9D7DW39"/>
<keyword evidence="6 9" id="KW-0157">Chromophore</keyword>
<name>A0A9D7DW39_9PROT</name>
<evidence type="ECO:0000313" key="12">
    <source>
        <dbReference type="Proteomes" id="UP000807785"/>
    </source>
</evidence>
<comment type="similarity">
    <text evidence="9">Belongs to the DNA photolyase family.</text>
</comment>
<dbReference type="Gene3D" id="1.25.40.80">
    <property type="match status" value="1"/>
</dbReference>
<evidence type="ECO:0000256" key="4">
    <source>
        <dbReference type="ARBA" id="ARBA00022630"/>
    </source>
</evidence>
<dbReference type="Pfam" id="PF03441">
    <property type="entry name" value="FAD_binding_7"/>
    <property type="match status" value="1"/>
</dbReference>
<evidence type="ECO:0000256" key="6">
    <source>
        <dbReference type="ARBA" id="ARBA00022991"/>
    </source>
</evidence>
<dbReference type="InterPro" id="IPR036134">
    <property type="entry name" value="Crypto/Photolyase_FAD-like_sf"/>
</dbReference>
<dbReference type="Gene3D" id="3.40.50.620">
    <property type="entry name" value="HUPs"/>
    <property type="match status" value="1"/>
</dbReference>
<comment type="caution">
    <text evidence="11">The sequence shown here is derived from an EMBL/GenBank/DDBJ whole genome shotgun (WGS) entry which is preliminary data.</text>
</comment>
<comment type="cofactor">
    <cofactor evidence="1">
        <name>(6R)-5,10-methylene-5,6,7,8-tetrahydrofolate</name>
        <dbReference type="ChEBI" id="CHEBI:15636"/>
    </cofactor>
</comment>
<dbReference type="InterPro" id="IPR018394">
    <property type="entry name" value="DNA_photolyase_1_CS_C"/>
</dbReference>
<feature type="binding site" evidence="8">
    <location>
        <position position="275"/>
    </location>
    <ligand>
        <name>FAD</name>
        <dbReference type="ChEBI" id="CHEBI:57692"/>
    </ligand>
</feature>
<dbReference type="PANTHER" id="PTHR11455">
    <property type="entry name" value="CRYPTOCHROME"/>
    <property type="match status" value="1"/>
</dbReference>
<evidence type="ECO:0000256" key="5">
    <source>
        <dbReference type="ARBA" id="ARBA00022827"/>
    </source>
</evidence>
<keyword evidence="4 8" id="KW-0285">Flavoprotein</keyword>
<dbReference type="InterPro" id="IPR005101">
    <property type="entry name" value="Cryptochr/Photolyase_FAD-bd"/>
</dbReference>
<proteinExistence type="inferred from homology"/>
<feature type="binding site" evidence="8">
    <location>
        <begin position="375"/>
        <end position="377"/>
    </location>
    <ligand>
        <name>FAD</name>
        <dbReference type="ChEBI" id="CHEBI:57692"/>
    </ligand>
</feature>
<dbReference type="SUPFAM" id="SSF48173">
    <property type="entry name" value="Cryptochrome/photolyase FAD-binding domain"/>
    <property type="match status" value="1"/>
</dbReference>
<dbReference type="SUPFAM" id="SSF52425">
    <property type="entry name" value="Cryptochrome/photolyase, N-terminal domain"/>
    <property type="match status" value="1"/>
</dbReference>
<gene>
    <name evidence="11" type="ORF">IPH26_02545</name>
</gene>
<dbReference type="InterPro" id="IPR002081">
    <property type="entry name" value="Cryptochrome/DNA_photolyase_1"/>
</dbReference>
<dbReference type="InterPro" id="IPR014729">
    <property type="entry name" value="Rossmann-like_a/b/a_fold"/>
</dbReference>
<sequence>MKIAPPAALVWFRRDLRDVDHAALSHALAEFKRVFCAFVFDSEILDALPVRADRRVEFIRESLVELDAHLRERGGGLLVRHGFAGVEIPRLARQLAVAAVFCNRDYEPQAIARDAAVARALEAQGVALRSFKDQVVFERREVVTGSGKAFSVFTPYRNAWIRHLSPRDLAPHLCEARGRLAAPPESSAVPTLAQIGFEPSNLHDLKLPCGMRGARQLFDDFLSRIDGYQERREFPALKGPSYLSVHLRFGTIAIRALAREAHARMLHGSKGAEVWLNELVWRDFYHMILALNPHVVGAAYRREYDAVKFDQRADWLAAWCEGRTGYPLVDAAMRQLNTTGYMHNRLRMVAASFLVKDLGIDWRQGEAWFARQLNDFDLAANNGGWQWAASTGCDSQPYFRIFNPVTQSEKFDAAGEFIRRYLPELMKVPARHVHAPWLMSLPEQQAARCVIGRDYPAPLVDHAEARKRTLERYKVVKQASA</sequence>
<dbReference type="GO" id="GO:0003677">
    <property type="term" value="F:DNA binding"/>
    <property type="evidence" value="ECO:0007669"/>
    <property type="project" value="TreeGrafter"/>
</dbReference>
<evidence type="ECO:0000259" key="10">
    <source>
        <dbReference type="PROSITE" id="PS51645"/>
    </source>
</evidence>
<reference evidence="11" key="1">
    <citation type="submission" date="2020-10" db="EMBL/GenBank/DDBJ databases">
        <title>Connecting structure to function with the recovery of over 1000 high-quality activated sludge metagenome-assembled genomes encoding full-length rRNA genes using long-read sequencing.</title>
        <authorList>
            <person name="Singleton C.M."/>
            <person name="Petriglieri F."/>
            <person name="Kristensen J.M."/>
            <person name="Kirkegaard R.H."/>
            <person name="Michaelsen T.Y."/>
            <person name="Andersen M.H."/>
            <person name="Karst S.M."/>
            <person name="Dueholm M.S."/>
            <person name="Nielsen P.H."/>
            <person name="Albertsen M."/>
        </authorList>
    </citation>
    <scope>NUCLEOTIDE SEQUENCE</scope>
    <source>
        <strain evidence="11">Bjer_18-Q3-R1-45_BAT3C.347</strain>
    </source>
</reference>
<dbReference type="InterPro" id="IPR036155">
    <property type="entry name" value="Crypto/Photolyase_N_sf"/>
</dbReference>
<dbReference type="Gene3D" id="1.10.579.10">
    <property type="entry name" value="DNA Cyclobutane Dipyrimidine Photolyase, subunit A, domain 3"/>
    <property type="match status" value="1"/>
</dbReference>
<dbReference type="Proteomes" id="UP000807785">
    <property type="component" value="Unassembled WGS sequence"/>
</dbReference>
<comment type="cofactor">
    <cofactor evidence="8">
        <name>FAD</name>
        <dbReference type="ChEBI" id="CHEBI:57692"/>
    </cofactor>
    <text evidence="8">Binds 1 FAD per subunit.</text>
</comment>
<keyword evidence="5 8" id="KW-0274">FAD</keyword>
<dbReference type="Pfam" id="PF00875">
    <property type="entry name" value="DNA_photolyase"/>
    <property type="match status" value="1"/>
</dbReference>
<evidence type="ECO:0000313" key="11">
    <source>
        <dbReference type="EMBL" id="MBK6971878.1"/>
    </source>
</evidence>
<evidence type="ECO:0000256" key="1">
    <source>
        <dbReference type="ARBA" id="ARBA00001932"/>
    </source>
</evidence>
<evidence type="ECO:0000256" key="8">
    <source>
        <dbReference type="PIRSR" id="PIRSR602081-1"/>
    </source>
</evidence>
<dbReference type="InterPro" id="IPR006050">
    <property type="entry name" value="DNA_photolyase_N"/>
</dbReference>
<dbReference type="EMBL" id="JADJEV010000001">
    <property type="protein sequence ID" value="MBK6971878.1"/>
    <property type="molecule type" value="Genomic_DNA"/>
</dbReference>
<accession>A0A9D7DW39</accession>